<reference evidence="6 7" key="1">
    <citation type="submission" date="2018-06" db="EMBL/GenBank/DDBJ databases">
        <authorList>
            <consortium name="Pathogen Informatics"/>
            <person name="Doyle S."/>
        </authorList>
    </citation>
    <scope>NUCLEOTIDE SEQUENCE [LARGE SCALE GENOMIC DNA]</scope>
    <source>
        <strain evidence="6 7">NCTC10736</strain>
    </source>
</reference>
<sequence length="261" mass="29809">MNTQIVYHPLWAEQKPLADIFFNYEAFLPNTVTPKHQHPWGQLQLISGGIMELHAAGQRFLSPSQYAIWVPAGIEHESYTRRSIHYCSMNIVVGQTLGFPLETCLLSVTPIAQSIVNDLRERGVKVAETLADKRLVKVLLDQLTLGQALPQFLPNATDRLLYPLLQALEADPASPKTFKTWADELHTTERTLARRCQQVLGMSFTELRQRHKFIYSLQLLRQGLAIKEVALTLGYNQTSPYIVMFKKYAQCSPEQYRRRLG</sequence>
<dbReference type="InterPro" id="IPR009057">
    <property type="entry name" value="Homeodomain-like_sf"/>
</dbReference>
<dbReference type="InterPro" id="IPR014710">
    <property type="entry name" value="RmlC-like_jellyroll"/>
</dbReference>
<feature type="domain" description="HTH araC/xylS-type" evidence="5">
    <location>
        <begin position="162"/>
        <end position="259"/>
    </location>
</feature>
<dbReference type="Pfam" id="PF12833">
    <property type="entry name" value="HTH_18"/>
    <property type="match status" value="1"/>
</dbReference>
<keyword evidence="2" id="KW-0805">Transcription regulation</keyword>
<dbReference type="SUPFAM" id="SSF46689">
    <property type="entry name" value="Homeodomain-like"/>
    <property type="match status" value="1"/>
</dbReference>
<dbReference type="PANTHER" id="PTHR11019:SF190">
    <property type="entry name" value="ARAC-FAMILY REGULATORY PROTEIN"/>
    <property type="match status" value="1"/>
</dbReference>
<dbReference type="FunFam" id="1.10.10.60:FF:000132">
    <property type="entry name" value="AraC family transcriptional regulator"/>
    <property type="match status" value="1"/>
</dbReference>
<accession>A0A380AF07</accession>
<name>A0A380AF07_9GAMM</name>
<dbReference type="GO" id="GO:0043565">
    <property type="term" value="F:sequence-specific DNA binding"/>
    <property type="evidence" value="ECO:0007669"/>
    <property type="project" value="InterPro"/>
</dbReference>
<dbReference type="SUPFAM" id="SSF51182">
    <property type="entry name" value="RmlC-like cupins"/>
    <property type="match status" value="1"/>
</dbReference>
<dbReference type="Gene3D" id="2.60.120.10">
    <property type="entry name" value="Jelly Rolls"/>
    <property type="match status" value="1"/>
</dbReference>
<evidence type="ECO:0000256" key="4">
    <source>
        <dbReference type="ARBA" id="ARBA00023163"/>
    </source>
</evidence>
<dbReference type="AlphaFoldDB" id="A0A380AF07"/>
<gene>
    <name evidence="6" type="ORF">NCTC10736_02150</name>
</gene>
<evidence type="ECO:0000256" key="3">
    <source>
        <dbReference type="ARBA" id="ARBA00023125"/>
    </source>
</evidence>
<evidence type="ECO:0000256" key="2">
    <source>
        <dbReference type="ARBA" id="ARBA00023015"/>
    </source>
</evidence>
<dbReference type="SMART" id="SM00342">
    <property type="entry name" value="HTH_ARAC"/>
    <property type="match status" value="1"/>
</dbReference>
<dbReference type="GO" id="GO:0003700">
    <property type="term" value="F:DNA-binding transcription factor activity"/>
    <property type="evidence" value="ECO:0007669"/>
    <property type="project" value="InterPro"/>
</dbReference>
<evidence type="ECO:0000259" key="5">
    <source>
        <dbReference type="PROSITE" id="PS01124"/>
    </source>
</evidence>
<evidence type="ECO:0000313" key="7">
    <source>
        <dbReference type="Proteomes" id="UP000255061"/>
    </source>
</evidence>
<dbReference type="Proteomes" id="UP000255061">
    <property type="component" value="Unassembled WGS sequence"/>
</dbReference>
<dbReference type="Pfam" id="PF02311">
    <property type="entry name" value="AraC_binding"/>
    <property type="match status" value="1"/>
</dbReference>
<dbReference type="InterPro" id="IPR011051">
    <property type="entry name" value="RmlC_Cupin_sf"/>
</dbReference>
<dbReference type="PROSITE" id="PS01124">
    <property type="entry name" value="HTH_ARAC_FAMILY_2"/>
    <property type="match status" value="1"/>
</dbReference>
<evidence type="ECO:0000313" key="6">
    <source>
        <dbReference type="EMBL" id="SUI78474.1"/>
    </source>
</evidence>
<evidence type="ECO:0000256" key="1">
    <source>
        <dbReference type="ARBA" id="ARBA00022491"/>
    </source>
</evidence>
<dbReference type="CDD" id="cd06124">
    <property type="entry name" value="cupin_NimR-like_N"/>
    <property type="match status" value="1"/>
</dbReference>
<keyword evidence="4" id="KW-0804">Transcription</keyword>
<dbReference type="InterPro" id="IPR003313">
    <property type="entry name" value="AraC-bd"/>
</dbReference>
<dbReference type="PANTHER" id="PTHR11019">
    <property type="entry name" value="HTH-TYPE TRANSCRIPTIONAL REGULATOR NIMR"/>
    <property type="match status" value="1"/>
</dbReference>
<dbReference type="InterPro" id="IPR018060">
    <property type="entry name" value="HTH_AraC"/>
</dbReference>
<dbReference type="Gene3D" id="1.10.10.60">
    <property type="entry name" value="Homeodomain-like"/>
    <property type="match status" value="1"/>
</dbReference>
<proteinExistence type="predicted"/>
<keyword evidence="1" id="KW-0678">Repressor</keyword>
<dbReference type="EMBL" id="UGYV01000001">
    <property type="protein sequence ID" value="SUI78474.1"/>
    <property type="molecule type" value="Genomic_DNA"/>
</dbReference>
<dbReference type="RefSeq" id="WP_115406190.1">
    <property type="nucleotide sequence ID" value="NZ_BPFE01000058.1"/>
</dbReference>
<protein>
    <submittedName>
        <fullName evidence="6">Transcriptional activator FtrA</fullName>
    </submittedName>
</protein>
<keyword evidence="3" id="KW-0238">DNA-binding</keyword>
<organism evidence="6 7">
    <name type="scientific">Shewanella morhuae</name>
    <dbReference type="NCBI Taxonomy" id="365591"/>
    <lineage>
        <taxon>Bacteria</taxon>
        <taxon>Pseudomonadati</taxon>
        <taxon>Pseudomonadota</taxon>
        <taxon>Gammaproteobacteria</taxon>
        <taxon>Alteromonadales</taxon>
        <taxon>Shewanellaceae</taxon>
        <taxon>Shewanella</taxon>
    </lineage>
</organism>